<accession>A0A5N5GNC6</accession>
<reference evidence="1 2" key="3">
    <citation type="submission" date="2019-11" db="EMBL/GenBank/DDBJ databases">
        <title>A de novo genome assembly of a pear dwarfing rootstock.</title>
        <authorList>
            <person name="Wang F."/>
            <person name="Wang J."/>
            <person name="Li S."/>
            <person name="Zhang Y."/>
            <person name="Fang M."/>
            <person name="Ma L."/>
            <person name="Zhao Y."/>
            <person name="Jiang S."/>
        </authorList>
    </citation>
    <scope>NUCLEOTIDE SEQUENCE [LARGE SCALE GENOMIC DNA]</scope>
    <source>
        <strain evidence="1">S2</strain>
        <tissue evidence="1">Leaf</tissue>
    </source>
</reference>
<evidence type="ECO:0000313" key="2">
    <source>
        <dbReference type="Proteomes" id="UP000327157"/>
    </source>
</evidence>
<evidence type="ECO:0000313" key="1">
    <source>
        <dbReference type="EMBL" id="KAB2614760.1"/>
    </source>
</evidence>
<comment type="caution">
    <text evidence="1">The sequence shown here is derived from an EMBL/GenBank/DDBJ whole genome shotgun (WGS) entry which is preliminary data.</text>
</comment>
<keyword evidence="2" id="KW-1185">Reference proteome</keyword>
<organism evidence="1 2">
    <name type="scientific">Pyrus ussuriensis x Pyrus communis</name>
    <dbReference type="NCBI Taxonomy" id="2448454"/>
    <lineage>
        <taxon>Eukaryota</taxon>
        <taxon>Viridiplantae</taxon>
        <taxon>Streptophyta</taxon>
        <taxon>Embryophyta</taxon>
        <taxon>Tracheophyta</taxon>
        <taxon>Spermatophyta</taxon>
        <taxon>Magnoliopsida</taxon>
        <taxon>eudicotyledons</taxon>
        <taxon>Gunneridae</taxon>
        <taxon>Pentapetalae</taxon>
        <taxon>rosids</taxon>
        <taxon>fabids</taxon>
        <taxon>Rosales</taxon>
        <taxon>Rosaceae</taxon>
        <taxon>Amygdaloideae</taxon>
        <taxon>Maleae</taxon>
        <taxon>Pyrus</taxon>
    </lineage>
</organism>
<gene>
    <name evidence="1" type="ORF">D8674_021348</name>
</gene>
<reference evidence="2" key="2">
    <citation type="submission" date="2019-10" db="EMBL/GenBank/DDBJ databases">
        <title>A de novo genome assembly of a pear dwarfing rootstock.</title>
        <authorList>
            <person name="Wang F."/>
            <person name="Wang J."/>
            <person name="Li S."/>
            <person name="Zhang Y."/>
            <person name="Fang M."/>
            <person name="Ma L."/>
            <person name="Zhao Y."/>
            <person name="Jiang S."/>
        </authorList>
    </citation>
    <scope>NUCLEOTIDE SEQUENCE [LARGE SCALE GENOMIC DNA]</scope>
</reference>
<proteinExistence type="predicted"/>
<reference evidence="1 2" key="1">
    <citation type="submission" date="2019-09" db="EMBL/GenBank/DDBJ databases">
        <authorList>
            <person name="Ou C."/>
        </authorList>
    </citation>
    <scope>NUCLEOTIDE SEQUENCE [LARGE SCALE GENOMIC DNA]</scope>
    <source>
        <strain evidence="1">S2</strain>
        <tissue evidence="1">Leaf</tissue>
    </source>
</reference>
<dbReference type="AlphaFoldDB" id="A0A5N5GNC6"/>
<sequence length="65" mass="7284">MVVVRSRSDVGVADLMRVTIRAVQAWQFRAGVTGLQGTGVTYYYFKCELQQWGSSLQSDTIPVAW</sequence>
<dbReference type="Proteomes" id="UP000327157">
    <property type="component" value="Chromosome 3"/>
</dbReference>
<name>A0A5N5GNC6_9ROSA</name>
<dbReference type="EMBL" id="SMOL01000402">
    <property type="protein sequence ID" value="KAB2614760.1"/>
    <property type="molecule type" value="Genomic_DNA"/>
</dbReference>
<protein>
    <submittedName>
        <fullName evidence="1">Uncharacterized protein</fullName>
    </submittedName>
</protein>